<dbReference type="InterPro" id="IPR011990">
    <property type="entry name" value="TPR-like_helical_dom_sf"/>
</dbReference>
<gene>
    <name evidence="7" type="ORF">EXN66_Car006145</name>
</gene>
<dbReference type="EMBL" id="CM015717">
    <property type="protein sequence ID" value="KAF3690472.1"/>
    <property type="molecule type" value="Genomic_DNA"/>
</dbReference>
<proteinExistence type="inferred from homology"/>
<feature type="compositionally biased region" description="Polar residues" evidence="6">
    <location>
        <begin position="34"/>
        <end position="43"/>
    </location>
</feature>
<dbReference type="Gene3D" id="1.25.40.10">
    <property type="entry name" value="Tetratricopeptide repeat domain"/>
    <property type="match status" value="3"/>
</dbReference>
<reference evidence="8" key="2">
    <citation type="submission" date="2019-02" db="EMBL/GenBank/DDBJ databases">
        <title>Opniocepnalus argus Var Kimnra genome.</title>
        <authorList>
            <person name="Zhou C."/>
            <person name="Xiao S."/>
        </authorList>
    </citation>
    <scope>NUCLEOTIDE SEQUENCE [LARGE SCALE GENOMIC DNA]</scope>
</reference>
<feature type="region of interest" description="Disordered" evidence="6">
    <location>
        <begin position="1"/>
        <end position="43"/>
    </location>
</feature>
<reference evidence="7 8" key="1">
    <citation type="submission" date="2019-02" db="EMBL/GenBank/DDBJ databases">
        <title>Opniocepnalus argus genome.</title>
        <authorList>
            <person name="Zhou C."/>
            <person name="Xiao S."/>
        </authorList>
    </citation>
    <scope>NUCLEOTIDE SEQUENCE [LARGE SCALE GENOMIC DNA]</scope>
    <source>
        <strain evidence="7">OARG1902GOOAL</strain>
        <tissue evidence="7">Muscle</tissue>
    </source>
</reference>
<sequence>MGTMSLDFSMKPLRKVTTEQRGQQDSKQPVGDSRGNNSNRIGDNSSLHITKYVCEFVGAAQDQLTLEDVQCHFTWDLDPIRPTLFILRDKLQDIGPQEGYSWLGHIYNLQGYIHYELGFISDARGSFSRAAEAFRQMRNSVTDEGPWLMVNYGNQAWLHHHLGEEAESQAYLSKVDALMREYPSPSQEELHPEIYAEKAWTLMKFNRDKRLQAANLFQRAIRMQPDMVEWQTSHIIALVNAFKCYSKTVGPDVLEKMKIAKEHDPENLYLAALYLEACAKNGKKIEYDARELARKVLRKPVSSYSGIKPLLRLFRMSVSMDEAIDLAEEALERHPDERYLKRCAALCYKMRIVLQRDSPLEHSVVERAISLNQEVISLYPQSSLKRKIGLANIYGQTNYSLVKADQIFEELLESDLDPEGTQMLYTYYAKYLQFVRKESQKSIEYHMKAVAIHHPSFYRQSSISTLQKIRERNRNQMCGEIEEFLANLQH</sequence>
<dbReference type="PANTHER" id="PTHR10271">
    <property type="entry name" value="INTERFERON-INDUCED PROTEIN WITH TETRATRICOPEPTIDE REPEATS"/>
    <property type="match status" value="1"/>
</dbReference>
<dbReference type="GO" id="GO:0005829">
    <property type="term" value="C:cytosol"/>
    <property type="evidence" value="ECO:0007669"/>
    <property type="project" value="TreeGrafter"/>
</dbReference>
<evidence type="ECO:0000256" key="2">
    <source>
        <dbReference type="ARBA" id="ARBA00022737"/>
    </source>
</evidence>
<evidence type="ECO:0000313" key="7">
    <source>
        <dbReference type="EMBL" id="KAF3690472.1"/>
    </source>
</evidence>
<dbReference type="AlphaFoldDB" id="A0A6G1PJP5"/>
<organism evidence="7 8">
    <name type="scientific">Channa argus</name>
    <name type="common">Northern snakehead</name>
    <name type="synonym">Ophicephalus argus</name>
    <dbReference type="NCBI Taxonomy" id="215402"/>
    <lineage>
        <taxon>Eukaryota</taxon>
        <taxon>Metazoa</taxon>
        <taxon>Chordata</taxon>
        <taxon>Craniata</taxon>
        <taxon>Vertebrata</taxon>
        <taxon>Euteleostomi</taxon>
        <taxon>Actinopterygii</taxon>
        <taxon>Neopterygii</taxon>
        <taxon>Teleostei</taxon>
        <taxon>Neoteleostei</taxon>
        <taxon>Acanthomorphata</taxon>
        <taxon>Anabantaria</taxon>
        <taxon>Anabantiformes</taxon>
        <taxon>Channoidei</taxon>
        <taxon>Channidae</taxon>
        <taxon>Channa</taxon>
    </lineage>
</organism>
<evidence type="ECO:0000256" key="5">
    <source>
        <dbReference type="ARBA" id="ARBA00038336"/>
    </source>
</evidence>
<protein>
    <submittedName>
        <fullName evidence="7">Interferon-induced protein with tetratricopeptide repeats 1</fullName>
    </submittedName>
</protein>
<keyword evidence="3" id="KW-0802">TPR repeat</keyword>
<dbReference type="SUPFAM" id="SSF48452">
    <property type="entry name" value="TPR-like"/>
    <property type="match status" value="2"/>
</dbReference>
<dbReference type="FunFam" id="1.25.40.10:FF:000036">
    <property type="entry name" value="interferon-induced protein with tetratricopeptide repeats 5"/>
    <property type="match status" value="1"/>
</dbReference>
<dbReference type="Proteomes" id="UP000503349">
    <property type="component" value="Chromosome 6"/>
</dbReference>
<keyword evidence="1" id="KW-0399">Innate immunity</keyword>
<evidence type="ECO:0000313" key="8">
    <source>
        <dbReference type="Proteomes" id="UP000503349"/>
    </source>
</evidence>
<evidence type="ECO:0000256" key="3">
    <source>
        <dbReference type="ARBA" id="ARBA00022803"/>
    </source>
</evidence>
<evidence type="ECO:0000256" key="1">
    <source>
        <dbReference type="ARBA" id="ARBA00022588"/>
    </source>
</evidence>
<keyword evidence="4" id="KW-0391">Immunity</keyword>
<dbReference type="GO" id="GO:0045087">
    <property type="term" value="P:innate immune response"/>
    <property type="evidence" value="ECO:0007669"/>
    <property type="project" value="UniProtKB-KW"/>
</dbReference>
<name>A0A6G1PJP5_CHAAH</name>
<dbReference type="PANTHER" id="PTHR10271:SF14">
    <property type="entry name" value="INTERFERON-INDUCED PROTEIN WITH TETRATRICOPEPTIDE REPEATS-RELATED"/>
    <property type="match status" value="1"/>
</dbReference>
<accession>A0A6G1PJP5</accession>
<comment type="similarity">
    <text evidence="5">Belongs to the IFIT family.</text>
</comment>
<evidence type="ECO:0000256" key="6">
    <source>
        <dbReference type="SAM" id="MobiDB-lite"/>
    </source>
</evidence>
<keyword evidence="2" id="KW-0677">Repeat</keyword>
<evidence type="ECO:0000256" key="4">
    <source>
        <dbReference type="ARBA" id="ARBA00022859"/>
    </source>
</evidence>
<keyword evidence="8" id="KW-1185">Reference proteome</keyword>
<dbReference type="GO" id="GO:0051607">
    <property type="term" value="P:defense response to virus"/>
    <property type="evidence" value="ECO:0007669"/>
    <property type="project" value="TreeGrafter"/>
</dbReference>